<sequence>MLPPTPLPLFCAILLCLPLALIFTFTHSTSSSSSSINLTKTNLFLPPTTPLLQPQINNQTTANATIPPPPQLPLDEEDDVSLFALASRVHPSPKPIKKLAFMFLTTSPLPFAPLWELFFARAPQNLYNIYVHADPSANYTTKGFGFGGVFDGRVIRSKPTRRHTPTLIAAARRLLAHALLHDQSNSMFALLSPSCIPLHSFSYTYRTLIKSRRSYIEILKDEPGAYDRWAARGEEAMLPEVGYEDFRIGSQFWVLKRKHARIVVGERRVWSKFKLPCLRDHTCYPEEHYFATVLSMVDPRGCVPCTLTHVDWNGGHGGHPRMYMESEVGPELIRRLRKSRPRYGDEIASNGSGRRRHEEDPFMFARKFSAASLHQLMSIANEDIKVERVQAMAPSTIRKAIGAVKDQTSIGIAKVASNMAPELEVAIVKATSHDDDPASEKYIREILQLTLILVDMLARVLLRCPNDWEKPVIG</sequence>
<dbReference type="Pfam" id="PF02485">
    <property type="entry name" value="Branch"/>
    <property type="match status" value="1"/>
</dbReference>
<proteinExistence type="predicted"/>
<keyword evidence="13" id="KW-1185">Reference proteome</keyword>
<dbReference type="InterPro" id="IPR013809">
    <property type="entry name" value="ENTH"/>
</dbReference>
<keyword evidence="10" id="KW-0732">Signal</keyword>
<evidence type="ECO:0000256" key="9">
    <source>
        <dbReference type="ARBA" id="ARBA00023329"/>
    </source>
</evidence>
<feature type="chain" id="PRO_5042076189" evidence="10">
    <location>
        <begin position="32"/>
        <end position="474"/>
    </location>
</feature>
<evidence type="ECO:0000256" key="3">
    <source>
        <dbReference type="ARBA" id="ARBA00004606"/>
    </source>
</evidence>
<evidence type="ECO:0000259" key="11">
    <source>
        <dbReference type="PROSITE" id="PS50942"/>
    </source>
</evidence>
<dbReference type="PANTHER" id="PTHR31042">
    <property type="entry name" value="CORE-2/I-BRANCHING BETA-1,6-N-ACETYLGLUCOSAMINYLTRANSFERASE FAMILY PROTEIN-RELATED"/>
    <property type="match status" value="1"/>
</dbReference>
<evidence type="ECO:0000256" key="2">
    <source>
        <dbReference type="ARBA" id="ARBA00004555"/>
    </source>
</evidence>
<dbReference type="EMBL" id="JACGWL010000013">
    <property type="protein sequence ID" value="KAK4388654.1"/>
    <property type="molecule type" value="Genomic_DNA"/>
</dbReference>
<accession>A0AAE2BKH9</accession>
<dbReference type="PROSITE" id="PS50942">
    <property type="entry name" value="ENTH"/>
    <property type="match status" value="1"/>
</dbReference>
<comment type="subcellular location">
    <subcellularLocation>
        <location evidence="1">Cytoplasmic vesicle</location>
        <location evidence="1">Clathrin-coated vesicle</location>
    </subcellularLocation>
    <subcellularLocation>
        <location evidence="2">Golgi apparatus</location>
    </subcellularLocation>
    <subcellularLocation>
        <location evidence="3">Membrane</location>
        <topology evidence="3">Single-pass type II membrane protein</topology>
    </subcellularLocation>
</comment>
<keyword evidence="6" id="KW-0333">Golgi apparatus</keyword>
<evidence type="ECO:0000256" key="8">
    <source>
        <dbReference type="ARBA" id="ARBA00023180"/>
    </source>
</evidence>
<dbReference type="Proteomes" id="UP001289374">
    <property type="component" value="Unassembled WGS sequence"/>
</dbReference>
<reference evidence="12" key="1">
    <citation type="submission" date="2020-06" db="EMBL/GenBank/DDBJ databases">
        <authorList>
            <person name="Li T."/>
            <person name="Hu X."/>
            <person name="Zhang T."/>
            <person name="Song X."/>
            <person name="Zhang H."/>
            <person name="Dai N."/>
            <person name="Sheng W."/>
            <person name="Hou X."/>
            <person name="Wei L."/>
        </authorList>
    </citation>
    <scope>NUCLEOTIDE SEQUENCE</scope>
    <source>
        <strain evidence="12">K16</strain>
        <tissue evidence="12">Leaf</tissue>
    </source>
</reference>
<evidence type="ECO:0000313" key="12">
    <source>
        <dbReference type="EMBL" id="KAK4388654.1"/>
    </source>
</evidence>
<evidence type="ECO:0000256" key="7">
    <source>
        <dbReference type="ARBA" id="ARBA00023136"/>
    </source>
</evidence>
<keyword evidence="4" id="KW-0328">Glycosyltransferase</keyword>
<name>A0AAE2BKH9_9LAMI</name>
<evidence type="ECO:0000256" key="1">
    <source>
        <dbReference type="ARBA" id="ARBA00004132"/>
    </source>
</evidence>
<dbReference type="InterPro" id="IPR044174">
    <property type="entry name" value="BC10-like"/>
</dbReference>
<evidence type="ECO:0000256" key="10">
    <source>
        <dbReference type="SAM" id="SignalP"/>
    </source>
</evidence>
<keyword evidence="7" id="KW-0472">Membrane</keyword>
<comment type="caution">
    <text evidence="12">The sequence shown here is derived from an EMBL/GenBank/DDBJ whole genome shotgun (WGS) entry which is preliminary data.</text>
</comment>
<dbReference type="GO" id="GO:0016757">
    <property type="term" value="F:glycosyltransferase activity"/>
    <property type="evidence" value="ECO:0007669"/>
    <property type="project" value="UniProtKB-KW"/>
</dbReference>
<dbReference type="GO" id="GO:0005794">
    <property type="term" value="C:Golgi apparatus"/>
    <property type="evidence" value="ECO:0007669"/>
    <property type="project" value="UniProtKB-SubCell"/>
</dbReference>
<dbReference type="GO" id="GO:0016020">
    <property type="term" value="C:membrane"/>
    <property type="evidence" value="ECO:0007669"/>
    <property type="project" value="UniProtKB-SubCell"/>
</dbReference>
<keyword evidence="8" id="KW-0325">Glycoprotein</keyword>
<dbReference type="InterPro" id="IPR003406">
    <property type="entry name" value="Glyco_trans_14"/>
</dbReference>
<organism evidence="12 13">
    <name type="scientific">Sesamum angolense</name>
    <dbReference type="NCBI Taxonomy" id="2727404"/>
    <lineage>
        <taxon>Eukaryota</taxon>
        <taxon>Viridiplantae</taxon>
        <taxon>Streptophyta</taxon>
        <taxon>Embryophyta</taxon>
        <taxon>Tracheophyta</taxon>
        <taxon>Spermatophyta</taxon>
        <taxon>Magnoliopsida</taxon>
        <taxon>eudicotyledons</taxon>
        <taxon>Gunneridae</taxon>
        <taxon>Pentapetalae</taxon>
        <taxon>asterids</taxon>
        <taxon>lamiids</taxon>
        <taxon>Lamiales</taxon>
        <taxon>Pedaliaceae</taxon>
        <taxon>Sesamum</taxon>
    </lineage>
</organism>
<feature type="signal peptide" evidence="10">
    <location>
        <begin position="1"/>
        <end position="31"/>
    </location>
</feature>
<dbReference type="GO" id="GO:0030136">
    <property type="term" value="C:clathrin-coated vesicle"/>
    <property type="evidence" value="ECO:0007669"/>
    <property type="project" value="UniProtKB-SubCell"/>
</dbReference>
<gene>
    <name evidence="12" type="ORF">Sango_2202400</name>
</gene>
<feature type="domain" description="ENTH" evidence="11">
    <location>
        <begin position="415"/>
        <end position="474"/>
    </location>
</feature>
<evidence type="ECO:0000256" key="6">
    <source>
        <dbReference type="ARBA" id="ARBA00023034"/>
    </source>
</evidence>
<dbReference type="SUPFAM" id="SSF48464">
    <property type="entry name" value="ENTH/VHS domain"/>
    <property type="match status" value="1"/>
</dbReference>
<dbReference type="InterPro" id="IPR008942">
    <property type="entry name" value="ENTH_VHS"/>
</dbReference>
<dbReference type="AlphaFoldDB" id="A0AAE2BKH9"/>
<dbReference type="Gene3D" id="1.25.40.90">
    <property type="match status" value="1"/>
</dbReference>
<evidence type="ECO:0000256" key="4">
    <source>
        <dbReference type="ARBA" id="ARBA00022676"/>
    </source>
</evidence>
<evidence type="ECO:0000313" key="13">
    <source>
        <dbReference type="Proteomes" id="UP001289374"/>
    </source>
</evidence>
<protein>
    <submittedName>
        <fullName evidence="12">Clathrin assembly protein</fullName>
    </submittedName>
</protein>
<dbReference type="PANTHER" id="PTHR31042:SF60">
    <property type="entry name" value="CORE-2_I-BRANCHING BETA-1,6-N-ACETYLGLUCOSAMINYLTRANSFERASE FAMILY PROTEIN"/>
    <property type="match status" value="1"/>
</dbReference>
<evidence type="ECO:0000256" key="5">
    <source>
        <dbReference type="ARBA" id="ARBA00022679"/>
    </source>
</evidence>
<keyword evidence="5" id="KW-0808">Transferase</keyword>
<keyword evidence="9" id="KW-0968">Cytoplasmic vesicle</keyword>
<reference evidence="12" key="2">
    <citation type="journal article" date="2024" name="Plant">
        <title>Genomic evolution and insights into agronomic trait innovations of Sesamum species.</title>
        <authorList>
            <person name="Miao H."/>
            <person name="Wang L."/>
            <person name="Qu L."/>
            <person name="Liu H."/>
            <person name="Sun Y."/>
            <person name="Le M."/>
            <person name="Wang Q."/>
            <person name="Wei S."/>
            <person name="Zheng Y."/>
            <person name="Lin W."/>
            <person name="Duan Y."/>
            <person name="Cao H."/>
            <person name="Xiong S."/>
            <person name="Wang X."/>
            <person name="Wei L."/>
            <person name="Li C."/>
            <person name="Ma Q."/>
            <person name="Ju M."/>
            <person name="Zhao R."/>
            <person name="Li G."/>
            <person name="Mu C."/>
            <person name="Tian Q."/>
            <person name="Mei H."/>
            <person name="Zhang T."/>
            <person name="Gao T."/>
            <person name="Zhang H."/>
        </authorList>
    </citation>
    <scope>NUCLEOTIDE SEQUENCE</scope>
    <source>
        <strain evidence="12">K16</strain>
    </source>
</reference>